<organism evidence="3 4">
    <name type="scientific">Marasmius crinis-equi</name>
    <dbReference type="NCBI Taxonomy" id="585013"/>
    <lineage>
        <taxon>Eukaryota</taxon>
        <taxon>Fungi</taxon>
        <taxon>Dikarya</taxon>
        <taxon>Basidiomycota</taxon>
        <taxon>Agaricomycotina</taxon>
        <taxon>Agaricomycetes</taxon>
        <taxon>Agaricomycetidae</taxon>
        <taxon>Agaricales</taxon>
        <taxon>Marasmiineae</taxon>
        <taxon>Marasmiaceae</taxon>
        <taxon>Marasmius</taxon>
    </lineage>
</organism>
<reference evidence="3 4" key="1">
    <citation type="submission" date="2024-02" db="EMBL/GenBank/DDBJ databases">
        <title>A draft genome for the cacao thread blight pathogen Marasmius crinis-equi.</title>
        <authorList>
            <person name="Cohen S.P."/>
            <person name="Baruah I.K."/>
            <person name="Amoako-Attah I."/>
            <person name="Bukari Y."/>
            <person name="Meinhardt L.W."/>
            <person name="Bailey B.A."/>
        </authorList>
    </citation>
    <scope>NUCLEOTIDE SEQUENCE [LARGE SCALE GENOMIC DNA]</scope>
    <source>
        <strain evidence="3 4">GH-76</strain>
    </source>
</reference>
<dbReference type="EMBL" id="JBAHYK010000942">
    <property type="protein sequence ID" value="KAL0570396.1"/>
    <property type="molecule type" value="Genomic_DNA"/>
</dbReference>
<feature type="region of interest" description="Disordered" evidence="1">
    <location>
        <begin position="250"/>
        <end position="270"/>
    </location>
</feature>
<evidence type="ECO:0008006" key="5">
    <source>
        <dbReference type="Google" id="ProtNLM"/>
    </source>
</evidence>
<accession>A0ABR3F567</accession>
<protein>
    <recommendedName>
        <fullName evidence="5">MARVEL domain-containing protein</fullName>
    </recommendedName>
</protein>
<comment type="caution">
    <text evidence="3">The sequence shown here is derived from an EMBL/GenBank/DDBJ whole genome shotgun (WGS) entry which is preliminary data.</text>
</comment>
<evidence type="ECO:0000313" key="4">
    <source>
        <dbReference type="Proteomes" id="UP001465976"/>
    </source>
</evidence>
<sequence length="270" mass="28662">MDARTTPYGPGAPAVVYAPVAPSTPYAPGTSNVPFYMTGGPVVAPYTIVVPPPYGSSDKMPPPAAARTAIYSLVIVFGVAANAIAPIALVTWFFLDVFIPTINAGMAFTGIATLCSLFTWIWASVLLSYNRRLYATDAITRASAHCISTMVLSIAWLVIAIALFAITGTSCTSEDLAFFALCQFNLSLAVLALCLSILLGSVSLLIFMRTRNNRAQLAAVNVAQFDGDSPQQPMQLMPMTMQPFGHGHQVQVQDGGLKPESEHRSGPSSV</sequence>
<name>A0ABR3F567_9AGAR</name>
<evidence type="ECO:0000313" key="3">
    <source>
        <dbReference type="EMBL" id="KAL0570396.1"/>
    </source>
</evidence>
<evidence type="ECO:0000256" key="1">
    <source>
        <dbReference type="SAM" id="MobiDB-lite"/>
    </source>
</evidence>
<keyword evidence="2" id="KW-0812">Transmembrane</keyword>
<keyword evidence="4" id="KW-1185">Reference proteome</keyword>
<keyword evidence="2" id="KW-0472">Membrane</keyword>
<feature type="transmembrane region" description="Helical" evidence="2">
    <location>
        <begin position="69"/>
        <end position="95"/>
    </location>
</feature>
<feature type="compositionally biased region" description="Basic and acidic residues" evidence="1">
    <location>
        <begin position="257"/>
        <end position="270"/>
    </location>
</feature>
<keyword evidence="2" id="KW-1133">Transmembrane helix</keyword>
<evidence type="ECO:0000256" key="2">
    <source>
        <dbReference type="SAM" id="Phobius"/>
    </source>
</evidence>
<dbReference type="Proteomes" id="UP001465976">
    <property type="component" value="Unassembled WGS sequence"/>
</dbReference>
<feature type="transmembrane region" description="Helical" evidence="2">
    <location>
        <begin position="107"/>
        <end position="130"/>
    </location>
</feature>
<gene>
    <name evidence="3" type="ORF">V5O48_011554</name>
</gene>
<feature type="transmembrane region" description="Helical" evidence="2">
    <location>
        <begin position="142"/>
        <end position="166"/>
    </location>
</feature>
<proteinExistence type="predicted"/>
<feature type="transmembrane region" description="Helical" evidence="2">
    <location>
        <begin position="186"/>
        <end position="207"/>
    </location>
</feature>